<dbReference type="GO" id="GO:0008270">
    <property type="term" value="F:zinc ion binding"/>
    <property type="evidence" value="ECO:0007669"/>
    <property type="project" value="UniProtKB-KW"/>
</dbReference>
<keyword evidence="5 10" id="KW-0863">Zinc-finger</keyword>
<dbReference type="EnsemblMetazoa" id="G22009.3">
    <property type="protein sequence ID" value="G22009.3:cds"/>
    <property type="gene ID" value="G22009"/>
</dbReference>
<dbReference type="SUPFAM" id="SSF57667">
    <property type="entry name" value="beta-beta-alpha zinc fingers"/>
    <property type="match status" value="2"/>
</dbReference>
<keyword evidence="7" id="KW-0238">DNA-binding</keyword>
<feature type="compositionally biased region" description="Basic and acidic residues" evidence="11">
    <location>
        <begin position="60"/>
        <end position="71"/>
    </location>
</feature>
<dbReference type="PROSITE" id="PS00028">
    <property type="entry name" value="ZINC_FINGER_C2H2_1"/>
    <property type="match status" value="3"/>
</dbReference>
<organism evidence="13 14">
    <name type="scientific">Magallana gigas</name>
    <name type="common">Pacific oyster</name>
    <name type="synonym">Crassostrea gigas</name>
    <dbReference type="NCBI Taxonomy" id="29159"/>
    <lineage>
        <taxon>Eukaryota</taxon>
        <taxon>Metazoa</taxon>
        <taxon>Spiralia</taxon>
        <taxon>Lophotrochozoa</taxon>
        <taxon>Mollusca</taxon>
        <taxon>Bivalvia</taxon>
        <taxon>Autobranchia</taxon>
        <taxon>Pteriomorphia</taxon>
        <taxon>Ostreida</taxon>
        <taxon>Ostreoidea</taxon>
        <taxon>Ostreidae</taxon>
        <taxon>Magallana</taxon>
    </lineage>
</organism>
<keyword evidence="8" id="KW-0539">Nucleus</keyword>
<dbReference type="Pfam" id="PF00096">
    <property type="entry name" value="zf-C2H2"/>
    <property type="match status" value="2"/>
</dbReference>
<feature type="region of interest" description="Disordered" evidence="11">
    <location>
        <begin position="535"/>
        <end position="554"/>
    </location>
</feature>
<feature type="domain" description="C2H2-type" evidence="12">
    <location>
        <begin position="296"/>
        <end position="319"/>
    </location>
</feature>
<feature type="domain" description="C2H2-type" evidence="12">
    <location>
        <begin position="265"/>
        <end position="292"/>
    </location>
</feature>
<feature type="region of interest" description="Disordered" evidence="11">
    <location>
        <begin position="42"/>
        <end position="116"/>
    </location>
</feature>
<evidence type="ECO:0000256" key="1">
    <source>
        <dbReference type="ARBA" id="ARBA00004123"/>
    </source>
</evidence>
<evidence type="ECO:0000259" key="12">
    <source>
        <dbReference type="PROSITE" id="PS50157"/>
    </source>
</evidence>
<evidence type="ECO:0000256" key="8">
    <source>
        <dbReference type="ARBA" id="ARBA00023242"/>
    </source>
</evidence>
<dbReference type="SMART" id="SM00355">
    <property type="entry name" value="ZnF_C2H2"/>
    <property type="match status" value="3"/>
</dbReference>
<evidence type="ECO:0000256" key="5">
    <source>
        <dbReference type="ARBA" id="ARBA00022771"/>
    </source>
</evidence>
<evidence type="ECO:0000256" key="10">
    <source>
        <dbReference type="PROSITE-ProRule" id="PRU00042"/>
    </source>
</evidence>
<dbReference type="PANTHER" id="PTHR13225">
    <property type="entry name" value="MISEXPRESSION SUPPRESSOR OF RAS 6"/>
    <property type="match status" value="1"/>
</dbReference>
<name>A0A8W8K7L3_MAGGI</name>
<reference evidence="13" key="1">
    <citation type="submission" date="2022-08" db="UniProtKB">
        <authorList>
            <consortium name="EnsemblMetazoa"/>
        </authorList>
    </citation>
    <scope>IDENTIFICATION</scope>
    <source>
        <strain evidence="13">05x7-T-G4-1.051#20</strain>
    </source>
</reference>
<comment type="similarity">
    <text evidence="9">Belongs to the snail C2H2-type zinc-finger protein family.</text>
</comment>
<evidence type="ECO:0000256" key="6">
    <source>
        <dbReference type="ARBA" id="ARBA00022833"/>
    </source>
</evidence>
<sequence length="864" mass="97301">MDLERTGQETIDLSNKSAADTTILKIPKERDSLHKFAISKMLGITDEEEDGVPAKAPKLTRTDPEVKKVDENCNNVANTERKCPSASGSRNSSPHSVTGPSRSREEQSERLGPCPPLSFPNTSYDFSSWPGSLFRGMAPHFSPYLPFGMPIPGFPAAFPPFHSMTSEHQFPLKALGDPFLAFSAMRHAFPQSRPLSSPHLPYPVPVSKSMKTSNNVDENSSKVLTSAFDPVVSKYNSYGENSMSYELDLSVSGKRKEKEGDTMRYHCDGCTKVYATFSGLTKHKQFHCASQVKKEFSCKYCDKTYVSLGALKMHIRTHTLPCKCKLCGKAFSRPWLLQGHIRTHTGEKPFRCDHCAHHNEVLPYIHRAIGSHHLPFSNLVFVHFDSHPDMLIPKDMPADETFNKEILYENISIENWIMPMIYAGHISVILWVKPPWCSQIEDKNIHFYVGKCVTTGTLRCSCKESYFVSETLYRPESQLTNKKLVQLVVFTLRPNGWREDSGLYKSAEDMQQEHKGNVRKGNVKEAAIKGQINKSSKVQEKLAGGETDSKQNKNNVDKCVMGKSVNEKTNNTCVKCGGLRNDLLQTGESRYSEKDKLVTDERQDLNDGEIKKHCTCTDLHSETFIDNANDSPGPSGSQNSSSCDITHDKFRQSLKDISSLLNEFSDGTLILDIDLDFYSTKNPFLEVYTPSQYKILQELYRFQAPTSNSDEDIEACVVKRENELNHLKQEFLKFSQCSEPLLSHPKANQMKALVEDLQSCQTEGGDAVNFDLLHEAGCTCDDTELPHHVSSQEQINLLVDATQEFLSHLKRPTIITMARSSQDDYCPPDQVESIQNSVLEILQDLYLEIELTVDYELSMESTNL</sequence>
<keyword evidence="14" id="KW-1185">Reference proteome</keyword>
<evidence type="ECO:0000256" key="9">
    <source>
        <dbReference type="ARBA" id="ARBA00037948"/>
    </source>
</evidence>
<evidence type="ECO:0000256" key="4">
    <source>
        <dbReference type="ARBA" id="ARBA00022737"/>
    </source>
</evidence>
<accession>A0A8W8K7L3</accession>
<dbReference type="AlphaFoldDB" id="A0A8W8K7L3"/>
<protein>
    <recommendedName>
        <fullName evidence="12">C2H2-type domain-containing protein</fullName>
    </recommendedName>
</protein>
<evidence type="ECO:0000256" key="3">
    <source>
        <dbReference type="ARBA" id="ARBA00022723"/>
    </source>
</evidence>
<evidence type="ECO:0000313" key="13">
    <source>
        <dbReference type="EnsemblMetazoa" id="G22009.3:cds"/>
    </source>
</evidence>
<dbReference type="GO" id="GO:0003677">
    <property type="term" value="F:DNA binding"/>
    <property type="evidence" value="ECO:0007669"/>
    <property type="project" value="UniProtKB-KW"/>
</dbReference>
<proteinExistence type="inferred from homology"/>
<keyword evidence="6" id="KW-0862">Zinc</keyword>
<dbReference type="InterPro" id="IPR024131">
    <property type="entry name" value="UPF0489"/>
</dbReference>
<dbReference type="GO" id="GO:0005634">
    <property type="term" value="C:nucleus"/>
    <property type="evidence" value="ECO:0007669"/>
    <property type="project" value="UniProtKB-SubCell"/>
</dbReference>
<keyword evidence="4" id="KW-0677">Repeat</keyword>
<evidence type="ECO:0000256" key="7">
    <source>
        <dbReference type="ARBA" id="ARBA00023125"/>
    </source>
</evidence>
<feature type="compositionally biased region" description="Polar residues" evidence="11">
    <location>
        <begin position="86"/>
        <end position="101"/>
    </location>
</feature>
<dbReference type="InterPro" id="IPR036236">
    <property type="entry name" value="Znf_C2H2_sf"/>
</dbReference>
<evidence type="ECO:0000256" key="2">
    <source>
        <dbReference type="ARBA" id="ARBA00007099"/>
    </source>
</evidence>
<dbReference type="PROSITE" id="PS50157">
    <property type="entry name" value="ZINC_FINGER_C2H2_2"/>
    <property type="match status" value="3"/>
</dbReference>
<dbReference type="Gene3D" id="3.30.160.60">
    <property type="entry name" value="Classic Zinc Finger"/>
    <property type="match status" value="2"/>
</dbReference>
<evidence type="ECO:0000256" key="11">
    <source>
        <dbReference type="SAM" id="MobiDB-lite"/>
    </source>
</evidence>
<dbReference type="Proteomes" id="UP000005408">
    <property type="component" value="Unassembled WGS sequence"/>
</dbReference>
<dbReference type="FunFam" id="3.30.160.60:FF:000043">
    <property type="entry name" value="Scratch family zinc finger 2"/>
    <property type="match status" value="1"/>
</dbReference>
<keyword evidence="3" id="KW-0479">Metal-binding</keyword>
<comment type="subcellular location">
    <subcellularLocation>
        <location evidence="1">Nucleus</location>
    </subcellularLocation>
</comment>
<dbReference type="FunFam" id="3.30.160.60:FF:001114">
    <property type="entry name" value="Zinc finger protein SNAI2"/>
    <property type="match status" value="1"/>
</dbReference>
<dbReference type="Pfam" id="PF12640">
    <property type="entry name" value="UPF0489"/>
    <property type="match status" value="1"/>
</dbReference>
<comment type="similarity">
    <text evidence="2">Belongs to the UPF0489 family.</text>
</comment>
<dbReference type="InterPro" id="IPR013087">
    <property type="entry name" value="Znf_C2H2_type"/>
</dbReference>
<evidence type="ECO:0000313" key="14">
    <source>
        <dbReference type="Proteomes" id="UP000005408"/>
    </source>
</evidence>
<dbReference type="PANTHER" id="PTHR13225:SF3">
    <property type="entry name" value="UPF0489 PROTEIN C5ORF22"/>
    <property type="match status" value="1"/>
</dbReference>
<feature type="domain" description="C2H2-type" evidence="12">
    <location>
        <begin position="322"/>
        <end position="349"/>
    </location>
</feature>